<dbReference type="Proteomes" id="UP000320948">
    <property type="component" value="Unassembled WGS sequence"/>
</dbReference>
<feature type="region of interest" description="Disordered" evidence="4">
    <location>
        <begin position="1"/>
        <end position="22"/>
    </location>
</feature>
<dbReference type="PANTHER" id="PTHR30627:SF1">
    <property type="entry name" value="PEPTIDOGLYCAN D,D-TRANSPEPTIDASE FTSI"/>
    <property type="match status" value="1"/>
</dbReference>
<evidence type="ECO:0000256" key="5">
    <source>
        <dbReference type="SAM" id="Phobius"/>
    </source>
</evidence>
<dbReference type="InterPro" id="IPR036138">
    <property type="entry name" value="PBP_dimer_sf"/>
</dbReference>
<gene>
    <name evidence="8" type="ORF">DI628_07100</name>
</gene>
<name>A0A6N4RAF0_BLAVI</name>
<evidence type="ECO:0000256" key="1">
    <source>
        <dbReference type="ARBA" id="ARBA00004370"/>
    </source>
</evidence>
<feature type="domain" description="Penicillin-binding protein transpeptidase" evidence="6">
    <location>
        <begin position="264"/>
        <end position="554"/>
    </location>
</feature>
<keyword evidence="2" id="KW-0378">Hydrolase</keyword>
<dbReference type="Pfam" id="PF03717">
    <property type="entry name" value="PBP_dimer"/>
    <property type="match status" value="1"/>
</dbReference>
<keyword evidence="5" id="KW-0812">Transmembrane</keyword>
<keyword evidence="3 5" id="KW-0472">Membrane</keyword>
<keyword evidence="2" id="KW-0645">Protease</keyword>
<dbReference type="GO" id="GO:0008658">
    <property type="term" value="F:penicillin binding"/>
    <property type="evidence" value="ECO:0007669"/>
    <property type="project" value="InterPro"/>
</dbReference>
<dbReference type="Gene3D" id="3.40.710.10">
    <property type="entry name" value="DD-peptidase/beta-lactamase superfamily"/>
    <property type="match status" value="1"/>
</dbReference>
<evidence type="ECO:0000313" key="8">
    <source>
        <dbReference type="EMBL" id="TKW60659.1"/>
    </source>
</evidence>
<feature type="transmembrane region" description="Helical" evidence="5">
    <location>
        <begin position="63"/>
        <end position="84"/>
    </location>
</feature>
<comment type="subcellular location">
    <subcellularLocation>
        <location evidence="1">Membrane</location>
    </subcellularLocation>
</comment>
<dbReference type="AlphaFoldDB" id="A0A6N4RAF0"/>
<proteinExistence type="predicted"/>
<dbReference type="Gene3D" id="3.90.1310.10">
    <property type="entry name" value="Penicillin-binding protein 2a (Domain 2)"/>
    <property type="match status" value="1"/>
</dbReference>
<organism evidence="8 9">
    <name type="scientific">Blastochloris viridis</name>
    <name type="common">Rhodopseudomonas viridis</name>
    <dbReference type="NCBI Taxonomy" id="1079"/>
    <lineage>
        <taxon>Bacteria</taxon>
        <taxon>Pseudomonadati</taxon>
        <taxon>Pseudomonadota</taxon>
        <taxon>Alphaproteobacteria</taxon>
        <taxon>Hyphomicrobiales</taxon>
        <taxon>Blastochloridaceae</taxon>
        <taxon>Blastochloris</taxon>
    </lineage>
</organism>
<keyword evidence="5" id="KW-1133">Transmembrane helix</keyword>
<dbReference type="InterPro" id="IPR050515">
    <property type="entry name" value="Beta-lactam/transpept"/>
</dbReference>
<dbReference type="InterPro" id="IPR005311">
    <property type="entry name" value="PBP_dimer"/>
</dbReference>
<dbReference type="Pfam" id="PF00905">
    <property type="entry name" value="Transpeptidase"/>
    <property type="match status" value="1"/>
</dbReference>
<evidence type="ECO:0000259" key="6">
    <source>
        <dbReference type="Pfam" id="PF00905"/>
    </source>
</evidence>
<accession>A0A6N4RAF0</accession>
<protein>
    <submittedName>
        <fullName evidence="8">Penicillin-binding protein 2</fullName>
    </submittedName>
</protein>
<evidence type="ECO:0000256" key="3">
    <source>
        <dbReference type="ARBA" id="ARBA00023136"/>
    </source>
</evidence>
<evidence type="ECO:0000256" key="4">
    <source>
        <dbReference type="SAM" id="MobiDB-lite"/>
    </source>
</evidence>
<dbReference type="GO" id="GO:0005886">
    <property type="term" value="C:plasma membrane"/>
    <property type="evidence" value="ECO:0007669"/>
    <property type="project" value="TreeGrafter"/>
</dbReference>
<keyword evidence="2" id="KW-0121">Carboxypeptidase</keyword>
<dbReference type="SUPFAM" id="SSF56519">
    <property type="entry name" value="Penicillin binding protein dimerisation domain"/>
    <property type="match status" value="1"/>
</dbReference>
<dbReference type="PANTHER" id="PTHR30627">
    <property type="entry name" value="PEPTIDOGLYCAN D,D-TRANSPEPTIDASE"/>
    <property type="match status" value="1"/>
</dbReference>
<dbReference type="InterPro" id="IPR012338">
    <property type="entry name" value="Beta-lactam/transpept-like"/>
</dbReference>
<comment type="caution">
    <text evidence="8">The sequence shown here is derived from an EMBL/GenBank/DDBJ whole genome shotgun (WGS) entry which is preliminary data.</text>
</comment>
<dbReference type="GO" id="GO:0071555">
    <property type="term" value="P:cell wall organization"/>
    <property type="evidence" value="ECO:0007669"/>
    <property type="project" value="TreeGrafter"/>
</dbReference>
<evidence type="ECO:0000313" key="9">
    <source>
        <dbReference type="Proteomes" id="UP000320948"/>
    </source>
</evidence>
<evidence type="ECO:0000256" key="2">
    <source>
        <dbReference type="ARBA" id="ARBA00022645"/>
    </source>
</evidence>
<dbReference type="EMBL" id="VAFM01000002">
    <property type="protein sequence ID" value="TKW60659.1"/>
    <property type="molecule type" value="Genomic_DNA"/>
</dbReference>
<reference evidence="8 9" key="1">
    <citation type="journal article" date="2017" name="Nat. Commun.">
        <title>In situ click chemistry generation of cyclooxygenase-2 inhibitors.</title>
        <authorList>
            <person name="Bhardwaj A."/>
            <person name="Kaur J."/>
            <person name="Wuest M."/>
            <person name="Wuest F."/>
        </authorList>
    </citation>
    <scope>NUCLEOTIDE SEQUENCE [LARGE SCALE GENOMIC DNA]</scope>
    <source>
        <strain evidence="8">S2_018_000_R2_106</strain>
    </source>
</reference>
<dbReference type="SUPFAM" id="SSF56601">
    <property type="entry name" value="beta-lactamase/transpeptidase-like"/>
    <property type="match status" value="1"/>
</dbReference>
<sequence>MSQFKKPWESARIGRGRDNTPVFTPKRSTVQQRRVKTHAARGFMPTRAEIVESGVAAHFRAMIVMGVLTLAFAGVGAKLAYVGLMPPAEPRPSIREMPKETLRRGNIYDRNNVLLAATLKVYSLYADPKRILDPQDVIRRLPQALPGLDMARLKAQLEDPSRRFIWIKRRLTPDEAQKVNALGLPGLEFREEFVRVYPHKNLASHVLGAVDVDNTGLAGVERGFNTQLAAGEDIHLGLDVRLQEMLRRRLIEMKDKSESKAAWALVMKAPTREIVALVSLPDYDPNHLGKATPAEMFNHVTLGSYEMGSTFKLFTLAQGLVEKKITPDTLIDARTPISIGRYTIKDFHAKKAILTANEVLRYSSNIGAAKIADMSGPAAQKEFMTKLGMLEPIQTGIPEVGNVRYPNNWGRIQTFTISFGHGMSVTPVHLVNAVATLADGYVKHPSVLLGGVSTTQPRRLIDDATLEQIHVLMRDVVLNGSGRSSQVVGYDIGGKTGTAEKIVGRGYAKDKNRVSYVGVLPMKNPEYITLVMLDEPKKGYETGGKSAAPVVGDFYRDLTQLAALKPDMDEVTAYRALLDRTKRKYNDPWQTYVLSDFRTKRGSAGGVKLRPDATGEVVD</sequence>
<dbReference type="GO" id="GO:0004180">
    <property type="term" value="F:carboxypeptidase activity"/>
    <property type="evidence" value="ECO:0007669"/>
    <property type="project" value="UniProtKB-KW"/>
</dbReference>
<evidence type="ECO:0000259" key="7">
    <source>
        <dbReference type="Pfam" id="PF03717"/>
    </source>
</evidence>
<feature type="domain" description="Penicillin-binding protein dimerisation" evidence="7">
    <location>
        <begin position="103"/>
        <end position="212"/>
    </location>
</feature>
<dbReference type="InterPro" id="IPR001460">
    <property type="entry name" value="PCN-bd_Tpept"/>
</dbReference>